<evidence type="ECO:0000256" key="9">
    <source>
        <dbReference type="SAM" id="MobiDB-lite"/>
    </source>
</evidence>
<proteinExistence type="predicted"/>
<organism evidence="12 13">
    <name type="scientific">Petrolisthes manimaculis</name>
    <dbReference type="NCBI Taxonomy" id="1843537"/>
    <lineage>
        <taxon>Eukaryota</taxon>
        <taxon>Metazoa</taxon>
        <taxon>Ecdysozoa</taxon>
        <taxon>Arthropoda</taxon>
        <taxon>Crustacea</taxon>
        <taxon>Multicrustacea</taxon>
        <taxon>Malacostraca</taxon>
        <taxon>Eumalacostraca</taxon>
        <taxon>Eucarida</taxon>
        <taxon>Decapoda</taxon>
        <taxon>Pleocyemata</taxon>
        <taxon>Anomura</taxon>
        <taxon>Galatheoidea</taxon>
        <taxon>Porcellanidae</taxon>
        <taxon>Petrolisthes</taxon>
    </lineage>
</organism>
<feature type="compositionally biased region" description="Polar residues" evidence="9">
    <location>
        <begin position="482"/>
        <end position="502"/>
    </location>
</feature>
<feature type="compositionally biased region" description="Basic and acidic residues" evidence="9">
    <location>
        <begin position="377"/>
        <end position="440"/>
    </location>
</feature>
<dbReference type="GO" id="GO:0008270">
    <property type="term" value="F:zinc ion binding"/>
    <property type="evidence" value="ECO:0007669"/>
    <property type="project" value="UniProtKB-KW"/>
</dbReference>
<evidence type="ECO:0000256" key="4">
    <source>
        <dbReference type="ARBA" id="ARBA00023015"/>
    </source>
</evidence>
<evidence type="ECO:0000256" key="7">
    <source>
        <dbReference type="ARBA" id="ARBA00023170"/>
    </source>
</evidence>
<keyword evidence="7" id="KW-0675">Receptor</keyword>
<dbReference type="GO" id="GO:0003700">
    <property type="term" value="F:DNA-binding transcription factor activity"/>
    <property type="evidence" value="ECO:0007669"/>
    <property type="project" value="InterPro"/>
</dbReference>
<feature type="domain" description="Nuclear receptor" evidence="11">
    <location>
        <begin position="33"/>
        <end position="123"/>
    </location>
</feature>
<dbReference type="Gene3D" id="3.30.50.10">
    <property type="entry name" value="Erythroid Transcription Factor GATA-1, subunit A"/>
    <property type="match status" value="1"/>
</dbReference>
<feature type="compositionally biased region" description="Polar residues" evidence="9">
    <location>
        <begin position="455"/>
        <end position="473"/>
    </location>
</feature>
<dbReference type="GO" id="GO:0043565">
    <property type="term" value="F:sequence-specific DNA binding"/>
    <property type="evidence" value="ECO:0007669"/>
    <property type="project" value="InterPro"/>
</dbReference>
<feature type="transmembrane region" description="Helical" evidence="10">
    <location>
        <begin position="167"/>
        <end position="189"/>
    </location>
</feature>
<evidence type="ECO:0000259" key="11">
    <source>
        <dbReference type="PROSITE" id="PS51030"/>
    </source>
</evidence>
<keyword evidence="13" id="KW-1185">Reference proteome</keyword>
<keyword evidence="1" id="KW-0479">Metal-binding</keyword>
<dbReference type="Proteomes" id="UP001292094">
    <property type="component" value="Unassembled WGS sequence"/>
</dbReference>
<evidence type="ECO:0000256" key="5">
    <source>
        <dbReference type="ARBA" id="ARBA00023125"/>
    </source>
</evidence>
<feature type="region of interest" description="Disordered" evidence="9">
    <location>
        <begin position="220"/>
        <end position="255"/>
    </location>
</feature>
<evidence type="ECO:0000256" key="3">
    <source>
        <dbReference type="ARBA" id="ARBA00022833"/>
    </source>
</evidence>
<keyword evidence="8" id="KW-0539">Nucleus</keyword>
<dbReference type="InterPro" id="IPR001628">
    <property type="entry name" value="Znf_hrmn_rcpt"/>
</dbReference>
<evidence type="ECO:0000256" key="1">
    <source>
        <dbReference type="ARBA" id="ARBA00022723"/>
    </source>
</evidence>
<feature type="compositionally biased region" description="Basic and acidic residues" evidence="9">
    <location>
        <begin position="518"/>
        <end position="532"/>
    </location>
</feature>
<keyword evidence="10" id="KW-1133">Transmembrane helix</keyword>
<keyword evidence="10" id="KW-0472">Membrane</keyword>
<accession>A0AAE1P0K7</accession>
<protein>
    <recommendedName>
        <fullName evidence="11">Nuclear receptor domain-containing protein</fullName>
    </recommendedName>
</protein>
<evidence type="ECO:0000256" key="2">
    <source>
        <dbReference type="ARBA" id="ARBA00022771"/>
    </source>
</evidence>
<keyword evidence="3" id="KW-0862">Zinc</keyword>
<evidence type="ECO:0000313" key="12">
    <source>
        <dbReference type="EMBL" id="KAK4299533.1"/>
    </source>
</evidence>
<evidence type="ECO:0000256" key="6">
    <source>
        <dbReference type="ARBA" id="ARBA00023163"/>
    </source>
</evidence>
<reference evidence="12" key="1">
    <citation type="submission" date="2023-11" db="EMBL/GenBank/DDBJ databases">
        <title>Genome assemblies of two species of porcelain crab, Petrolisthes cinctipes and Petrolisthes manimaculis (Anomura: Porcellanidae).</title>
        <authorList>
            <person name="Angst P."/>
        </authorList>
    </citation>
    <scope>NUCLEOTIDE SEQUENCE</scope>
    <source>
        <strain evidence="12">PB745_02</strain>
        <tissue evidence="12">Gill</tissue>
    </source>
</reference>
<name>A0AAE1P0K7_9EUCA</name>
<dbReference type="InterPro" id="IPR013088">
    <property type="entry name" value="Znf_NHR/GATA"/>
</dbReference>
<keyword evidence="5" id="KW-0238">DNA-binding</keyword>
<evidence type="ECO:0000256" key="10">
    <source>
        <dbReference type="SAM" id="Phobius"/>
    </source>
</evidence>
<evidence type="ECO:0000256" key="8">
    <source>
        <dbReference type="ARBA" id="ARBA00023242"/>
    </source>
</evidence>
<dbReference type="AlphaFoldDB" id="A0AAE1P0K7"/>
<keyword evidence="10" id="KW-0812">Transmembrane</keyword>
<dbReference type="EMBL" id="JAWZYT010003219">
    <property type="protein sequence ID" value="KAK4299533.1"/>
    <property type="molecule type" value="Genomic_DNA"/>
</dbReference>
<dbReference type="PROSITE" id="PS51030">
    <property type="entry name" value="NUCLEAR_REC_DBD_2"/>
    <property type="match status" value="1"/>
</dbReference>
<keyword evidence="6" id="KW-0804">Transcription</keyword>
<feature type="compositionally biased region" description="Basic and acidic residues" evidence="9">
    <location>
        <begin position="302"/>
        <end position="359"/>
    </location>
</feature>
<keyword evidence="2" id="KW-0863">Zinc-finger</keyword>
<keyword evidence="4" id="KW-0805">Transcription regulation</keyword>
<feature type="compositionally biased region" description="Basic residues" evidence="9">
    <location>
        <begin position="360"/>
        <end position="376"/>
    </location>
</feature>
<evidence type="ECO:0000313" key="13">
    <source>
        <dbReference type="Proteomes" id="UP001292094"/>
    </source>
</evidence>
<comment type="caution">
    <text evidence="12">The sequence shown here is derived from an EMBL/GenBank/DDBJ whole genome shotgun (WGS) entry which is preliminary data.</text>
</comment>
<sequence length="614" mass="71136">MDESNIRMPAVLVPSFQKLINTPEGKDAMKRIRVECGVCRVTRFYSIHRGITRISGIVACEACRQFYQRFNKQPFPIYCSKGGRCFAQEEFHKTATKCKACWVAEILSRCPVAEGVYNRFVVFLPEEIKVMATLLEGLHDNNQFKFMENFNPKNSERVRRKKKKVQYFSSTGRLLVWVLVVLVAAVLGIHHTTTRPRTHSSSTTTIPLYDMTGLSNLSFLDPSASIPPPSSSRLPNDDLSTSYFIHDSTEKEEEEEELRDLLRGEMWTGEADLDEGLDVGRKSEFGEEGELDNEAGLTRGTTLERGEEKNDKIYRRERLREKEEKRKEKELKRREKERRHQEIHQIKKEKEERRRDRENRRKKKMLQNKDKKRMKRDMHSRLLEKRERQKEREQRNQEKKDMVVDTEIRRVEKQIRKRENAQRKQELAKEKIQRHEESKARKEFMKLIQQWTQEAQEANGTNENTTMRQQADNFLSEHPLSSDLTGNVTSTEDVTGKENVTSTEEDTGKENVTSTEEDTGKEKVTSTEEDTGKENVTCVGNVTGTENISSTGNTDFPYCLLHLPAGDHHKPVLAVLRESDALQLSRGPYFSKIETNQAEATGVRSALLQCKEKT</sequence>
<gene>
    <name evidence="12" type="ORF">Pmani_028183</name>
</gene>
<feature type="region of interest" description="Disordered" evidence="9">
    <location>
        <begin position="455"/>
        <end position="532"/>
    </location>
</feature>
<feature type="region of interest" description="Disordered" evidence="9">
    <location>
        <begin position="284"/>
        <end position="440"/>
    </location>
</feature>